<gene>
    <name evidence="1" type="ORF">Glove_155g106</name>
</gene>
<protein>
    <submittedName>
        <fullName evidence="1">Uncharacterized protein</fullName>
    </submittedName>
</protein>
<dbReference type="AlphaFoldDB" id="A0A397IVX9"/>
<comment type="caution">
    <text evidence="1">The sequence shown here is derived from an EMBL/GenBank/DDBJ whole genome shotgun (WGS) entry which is preliminary data.</text>
</comment>
<keyword evidence="2" id="KW-1185">Reference proteome</keyword>
<evidence type="ECO:0000313" key="2">
    <source>
        <dbReference type="Proteomes" id="UP000266861"/>
    </source>
</evidence>
<dbReference type="EMBL" id="PQFF01000146">
    <property type="protein sequence ID" value="RHZ78842.1"/>
    <property type="molecule type" value="Genomic_DNA"/>
</dbReference>
<name>A0A397IVX9_9GLOM</name>
<dbReference type="Proteomes" id="UP000266861">
    <property type="component" value="Unassembled WGS sequence"/>
</dbReference>
<evidence type="ECO:0000313" key="1">
    <source>
        <dbReference type="EMBL" id="RHZ78842.1"/>
    </source>
</evidence>
<organism evidence="1 2">
    <name type="scientific">Diversispora epigaea</name>
    <dbReference type="NCBI Taxonomy" id="1348612"/>
    <lineage>
        <taxon>Eukaryota</taxon>
        <taxon>Fungi</taxon>
        <taxon>Fungi incertae sedis</taxon>
        <taxon>Mucoromycota</taxon>
        <taxon>Glomeromycotina</taxon>
        <taxon>Glomeromycetes</taxon>
        <taxon>Diversisporales</taxon>
        <taxon>Diversisporaceae</taxon>
        <taxon>Diversispora</taxon>
    </lineage>
</organism>
<accession>A0A397IVX9</accession>
<reference evidence="1 2" key="1">
    <citation type="submission" date="2018-08" db="EMBL/GenBank/DDBJ databases">
        <title>Genome and evolution of the arbuscular mycorrhizal fungus Diversispora epigaea (formerly Glomus versiforme) and its bacterial endosymbionts.</title>
        <authorList>
            <person name="Sun X."/>
            <person name="Fei Z."/>
            <person name="Harrison M."/>
        </authorList>
    </citation>
    <scope>NUCLEOTIDE SEQUENCE [LARGE SCALE GENOMIC DNA]</scope>
    <source>
        <strain evidence="1 2">IT104</strain>
    </source>
</reference>
<proteinExistence type="predicted"/>
<sequence>MSLKCCKALVQVANRTKLTSNNAIEDGDQCLMTFTSFLKFKLEITILPDLNGGALSSSTIYVAIGNVEASFESEKILNNLN</sequence>